<gene>
    <name evidence="2" type="ORF">ABG768_008325</name>
</gene>
<keyword evidence="3" id="KW-1185">Reference proteome</keyword>
<sequence length="62" mass="6817">WFEAERPREMTIPSPQVVFPDASHPTATTFAILLNIPPSQPYSSPSMVPSSSHPPKLKALKC</sequence>
<organism evidence="2 3">
    <name type="scientific">Culter alburnus</name>
    <name type="common">Topmouth culter</name>
    <dbReference type="NCBI Taxonomy" id="194366"/>
    <lineage>
        <taxon>Eukaryota</taxon>
        <taxon>Metazoa</taxon>
        <taxon>Chordata</taxon>
        <taxon>Craniata</taxon>
        <taxon>Vertebrata</taxon>
        <taxon>Euteleostomi</taxon>
        <taxon>Actinopterygii</taxon>
        <taxon>Neopterygii</taxon>
        <taxon>Teleostei</taxon>
        <taxon>Ostariophysi</taxon>
        <taxon>Cypriniformes</taxon>
        <taxon>Xenocyprididae</taxon>
        <taxon>Xenocypridinae</taxon>
        <taxon>Culter</taxon>
    </lineage>
</organism>
<feature type="non-terminal residue" evidence="2">
    <location>
        <position position="1"/>
    </location>
</feature>
<comment type="caution">
    <text evidence="2">The sequence shown here is derived from an EMBL/GenBank/DDBJ whole genome shotgun (WGS) entry which is preliminary data.</text>
</comment>
<name>A0AAW1ZGQ4_CULAL</name>
<feature type="compositionally biased region" description="Low complexity" evidence="1">
    <location>
        <begin position="41"/>
        <end position="54"/>
    </location>
</feature>
<evidence type="ECO:0000313" key="3">
    <source>
        <dbReference type="Proteomes" id="UP001479290"/>
    </source>
</evidence>
<proteinExistence type="predicted"/>
<evidence type="ECO:0000256" key="1">
    <source>
        <dbReference type="SAM" id="MobiDB-lite"/>
    </source>
</evidence>
<reference evidence="2 3" key="1">
    <citation type="submission" date="2024-05" db="EMBL/GenBank/DDBJ databases">
        <title>A high-quality chromosomal-level genome assembly of Topmouth culter (Culter alburnus).</title>
        <authorList>
            <person name="Zhao H."/>
        </authorList>
    </citation>
    <scope>NUCLEOTIDE SEQUENCE [LARGE SCALE GENOMIC DNA]</scope>
    <source>
        <strain evidence="2">CATC2023</strain>
        <tissue evidence="2">Muscle</tissue>
    </source>
</reference>
<protein>
    <submittedName>
        <fullName evidence="2">Uncharacterized protein</fullName>
    </submittedName>
</protein>
<feature type="region of interest" description="Disordered" evidence="1">
    <location>
        <begin position="41"/>
        <end position="62"/>
    </location>
</feature>
<accession>A0AAW1ZGQ4</accession>
<dbReference type="AlphaFoldDB" id="A0AAW1ZGQ4"/>
<evidence type="ECO:0000313" key="2">
    <source>
        <dbReference type="EMBL" id="KAK9960470.1"/>
    </source>
</evidence>
<dbReference type="EMBL" id="JAWDJR010000016">
    <property type="protein sequence ID" value="KAK9960470.1"/>
    <property type="molecule type" value="Genomic_DNA"/>
</dbReference>
<dbReference type="Proteomes" id="UP001479290">
    <property type="component" value="Unassembled WGS sequence"/>
</dbReference>